<dbReference type="InterPro" id="IPR013783">
    <property type="entry name" value="Ig-like_fold"/>
</dbReference>
<evidence type="ECO:0000256" key="1">
    <source>
        <dbReference type="ARBA" id="ARBA00000085"/>
    </source>
</evidence>
<dbReference type="InterPro" id="IPR018062">
    <property type="entry name" value="HTH_AraC-typ_CS"/>
</dbReference>
<dbReference type="Gene3D" id="3.40.50.2300">
    <property type="match status" value="1"/>
</dbReference>
<keyword evidence="8" id="KW-1133">Transmembrane helix</keyword>
<dbReference type="SMART" id="SM00342">
    <property type="entry name" value="HTH_ARAC"/>
    <property type="match status" value="1"/>
</dbReference>
<dbReference type="CDD" id="cd00082">
    <property type="entry name" value="HisKA"/>
    <property type="match status" value="1"/>
</dbReference>
<dbReference type="InterPro" id="IPR011123">
    <property type="entry name" value="Y_Y_Y"/>
</dbReference>
<dbReference type="CDD" id="cd17574">
    <property type="entry name" value="REC_OmpR"/>
    <property type="match status" value="1"/>
</dbReference>
<dbReference type="RefSeq" id="WP_345243559.1">
    <property type="nucleotide sequence ID" value="NZ_BAABHD010000024.1"/>
</dbReference>
<dbReference type="PANTHER" id="PTHR43547:SF2">
    <property type="entry name" value="HYBRID SIGNAL TRANSDUCTION HISTIDINE KINASE C"/>
    <property type="match status" value="1"/>
</dbReference>
<dbReference type="Pfam" id="PF00072">
    <property type="entry name" value="Response_reg"/>
    <property type="match status" value="1"/>
</dbReference>
<dbReference type="InterPro" id="IPR018060">
    <property type="entry name" value="HTH_AraC"/>
</dbReference>
<dbReference type="EC" id="2.7.13.3" evidence="2"/>
<name>A0ABP8MV27_9BACT</name>
<evidence type="ECO:0000256" key="6">
    <source>
        <dbReference type="ARBA" id="ARBA00023163"/>
    </source>
</evidence>
<dbReference type="Gene3D" id="2.130.10.10">
    <property type="entry name" value="YVTN repeat-like/Quinoprotein amine dehydrogenase"/>
    <property type="match status" value="4"/>
</dbReference>
<evidence type="ECO:0000259" key="11">
    <source>
        <dbReference type="PROSITE" id="PS50109"/>
    </source>
</evidence>
<evidence type="ECO:0000256" key="7">
    <source>
        <dbReference type="PROSITE-ProRule" id="PRU00169"/>
    </source>
</evidence>
<dbReference type="PRINTS" id="PR00344">
    <property type="entry name" value="BCTRLSENSOR"/>
</dbReference>
<dbReference type="SUPFAM" id="SSF47384">
    <property type="entry name" value="Homodimeric domain of signal transducing histidine kinase"/>
    <property type="match status" value="1"/>
</dbReference>
<comment type="catalytic activity">
    <reaction evidence="1">
        <text>ATP + protein L-histidine = ADP + protein N-phospho-L-histidine.</text>
        <dbReference type="EC" id="2.7.13.3"/>
    </reaction>
</comment>
<keyword evidence="3 7" id="KW-0597">Phosphoprotein</keyword>
<dbReference type="Gene3D" id="1.10.10.60">
    <property type="entry name" value="Homeodomain-like"/>
    <property type="match status" value="1"/>
</dbReference>
<dbReference type="InterPro" id="IPR009057">
    <property type="entry name" value="Homeodomain-like_sf"/>
</dbReference>
<evidence type="ECO:0000259" key="12">
    <source>
        <dbReference type="PROSITE" id="PS50110"/>
    </source>
</evidence>
<comment type="caution">
    <text evidence="13">The sequence shown here is derived from an EMBL/GenBank/DDBJ whole genome shotgun (WGS) entry which is preliminary data.</text>
</comment>
<dbReference type="Pfam" id="PF07494">
    <property type="entry name" value="Reg_prop"/>
    <property type="match status" value="3"/>
</dbReference>
<dbReference type="Gene3D" id="2.60.40.10">
    <property type="entry name" value="Immunoglobulins"/>
    <property type="match status" value="1"/>
</dbReference>
<dbReference type="SMART" id="SM00387">
    <property type="entry name" value="HATPase_c"/>
    <property type="match status" value="1"/>
</dbReference>
<accession>A0ABP8MV27</accession>
<feature type="domain" description="Response regulatory" evidence="12">
    <location>
        <begin position="1117"/>
        <end position="1232"/>
    </location>
</feature>
<keyword evidence="14" id="KW-1185">Reference proteome</keyword>
<evidence type="ECO:0000256" key="4">
    <source>
        <dbReference type="ARBA" id="ARBA00023015"/>
    </source>
</evidence>
<evidence type="ECO:0000313" key="13">
    <source>
        <dbReference type="EMBL" id="GAA4455262.1"/>
    </source>
</evidence>
<dbReference type="InterPro" id="IPR036890">
    <property type="entry name" value="HATPase_C_sf"/>
</dbReference>
<dbReference type="Pfam" id="PF02518">
    <property type="entry name" value="HATPase_c"/>
    <property type="match status" value="1"/>
</dbReference>
<dbReference type="SUPFAM" id="SSF52172">
    <property type="entry name" value="CheY-like"/>
    <property type="match status" value="1"/>
</dbReference>
<dbReference type="PROSITE" id="PS01124">
    <property type="entry name" value="HTH_ARAC_FAMILY_2"/>
    <property type="match status" value="1"/>
</dbReference>
<keyword evidence="9" id="KW-0732">Signal</keyword>
<evidence type="ECO:0000259" key="10">
    <source>
        <dbReference type="PROSITE" id="PS01124"/>
    </source>
</evidence>
<dbReference type="EMBL" id="BAABHD010000024">
    <property type="protein sequence ID" value="GAA4455262.1"/>
    <property type="molecule type" value="Genomic_DNA"/>
</dbReference>
<dbReference type="Gene3D" id="1.10.287.130">
    <property type="match status" value="1"/>
</dbReference>
<protein>
    <recommendedName>
        <fullName evidence="2">histidine kinase</fullName>
        <ecNumber evidence="2">2.7.13.3</ecNumber>
    </recommendedName>
</protein>
<keyword evidence="8" id="KW-0812">Transmembrane</keyword>
<feature type="transmembrane region" description="Helical" evidence="8">
    <location>
        <begin position="798"/>
        <end position="816"/>
    </location>
</feature>
<dbReference type="PROSITE" id="PS50109">
    <property type="entry name" value="HIS_KIN"/>
    <property type="match status" value="1"/>
</dbReference>
<evidence type="ECO:0000313" key="14">
    <source>
        <dbReference type="Proteomes" id="UP001501175"/>
    </source>
</evidence>
<evidence type="ECO:0000256" key="9">
    <source>
        <dbReference type="SAM" id="SignalP"/>
    </source>
</evidence>
<evidence type="ECO:0000256" key="3">
    <source>
        <dbReference type="ARBA" id="ARBA00022553"/>
    </source>
</evidence>
<gene>
    <name evidence="13" type="ORF">GCM10023189_22910</name>
</gene>
<proteinExistence type="predicted"/>
<feature type="domain" description="HTH araC/xylS-type" evidence="10">
    <location>
        <begin position="1267"/>
        <end position="1366"/>
    </location>
</feature>
<dbReference type="SMART" id="SM00448">
    <property type="entry name" value="REC"/>
    <property type="match status" value="1"/>
</dbReference>
<feature type="signal peptide" evidence="9">
    <location>
        <begin position="1"/>
        <end position="16"/>
    </location>
</feature>
<dbReference type="PROSITE" id="PS50110">
    <property type="entry name" value="RESPONSE_REGULATORY"/>
    <property type="match status" value="1"/>
</dbReference>
<dbReference type="PANTHER" id="PTHR43547">
    <property type="entry name" value="TWO-COMPONENT HISTIDINE KINASE"/>
    <property type="match status" value="1"/>
</dbReference>
<keyword evidence="8" id="KW-0472">Membrane</keyword>
<organism evidence="13 14">
    <name type="scientific">Nibrella saemangeumensis</name>
    <dbReference type="NCBI Taxonomy" id="1084526"/>
    <lineage>
        <taxon>Bacteria</taxon>
        <taxon>Pseudomonadati</taxon>
        <taxon>Bacteroidota</taxon>
        <taxon>Cytophagia</taxon>
        <taxon>Cytophagales</taxon>
        <taxon>Spirosomataceae</taxon>
        <taxon>Nibrella</taxon>
    </lineage>
</organism>
<dbReference type="Pfam" id="PF00512">
    <property type="entry name" value="HisKA"/>
    <property type="match status" value="1"/>
</dbReference>
<dbReference type="Gene3D" id="3.30.565.10">
    <property type="entry name" value="Histidine kinase-like ATPase, C-terminal domain"/>
    <property type="match status" value="1"/>
</dbReference>
<keyword evidence="4" id="KW-0805">Transcription regulation</keyword>
<dbReference type="InterPro" id="IPR001789">
    <property type="entry name" value="Sig_transdc_resp-reg_receiver"/>
</dbReference>
<dbReference type="Pfam" id="PF07495">
    <property type="entry name" value="Y_Y_Y"/>
    <property type="match status" value="1"/>
</dbReference>
<sequence>MRVFSLLLLLPTLLFAQPKGWQPITISDGLSQGMIYDLKQDQNGFIWIATKDGLNRYDGYNVKVFTNDPYNPFSLSDNGCSALLIDRRQRLWVGTVHKGLNLFDDRTQRFYHIDIGDQSTSDKGSYEITVLNEDPDGNIWVGTGAGKLFKVTLPSYLHGRFPSEANITSQVRLQSVSLMETDDNLNRSTHYLNFYPNGSALVGFTGGLFSVNWRQPGKASVVTEAASGLSDFYATYEDTRQGYRFVSVSDAIIGWYGGKQKRIALPRPDNFGVQLKSLDAHTVAVATPDYLWLMSPAELYRQDSLTTRNAYEAIPTNVNTITSMLRDRSGNIWLGTSGYGLLRFNPDVKQFRAYLPGMSLTTLYVDRQKRTYVRYQFAYALLERAANRMVPFLSEKLPEADRRQRHLMQDRQGNFWVSNVHFKTHEQHLFKFSDTWQLLKKYPLPPKISFGFYTNATVEDQDGNLWIGAANGYLLQFNPQTETFTVFSYQGLLPGNETNIETSTLYPDRLGILWLGTQKGLIKVENTRTRPVFTIYKNSVTDQRSLSNNGVLSVINDPYQPDTYLWVGTKGGGLERLHKPSGQFDHFTEAQGLPNKVVYGILADEYRNLWLSTNRGLARFNPRTFTFRNYTKADGLQDDEFNTNSYFRSASGELLFGGVNGLTAFRARDVAGPDAAKPLVHIVSLKVNNKPVVPGAPDKLLTEDIVYSRALGLDHQQNLLTFEFAVMDYTHPAQNRFRYRLAGIDPDWIEAGTNRFANYTQLVPGNYTLQVMGSADGETWSDPVAVQFRIHPPFYLTWWAYLFYAGVLVLLVWQAYRFQMQRLMLQQKVLYEQKEAGRLAELDALKTQFFTSISHEFRTPLTLILGPLADLRQRAPAEPLLTLMERNARRLLALINQLLDLSKLEAGQLKPAFDQGDITAFFRALAGSFQSLAESRQITFVFTQPEPERWATFDRDKLEKIVTNLLGNAFKFTPAGGEVHLSVQYAPPAETGAMTVIVQDTGIGIRADKLPYIFDRFYQVSGNMQRPYEGTGIGLALVNELVGVLGGTIQVASTEGAGTTFTVSLPLYRTAAPAPMDDEPARRPFSLLDGIEHEEATPAGQPLPAASLTPDGTEDKLLLIIDDNADIRAYLRSIFAPEYRIMEAEDGLDGLEKASALLPDLVICDLMMPRLDGFGFCRSLKTQEATSHIPVVMLTARANEENRIEGFDLGADDYLTKPFNRREIQARVRNLLQQRQRLYEWFTTRLPRTAVPVIPPAPLTAEQQFIDRLTALVEVHLDEPAFSVEALAEAANLSRMQLHRKLKALTNTPATDFIRNIRLARAAELLREGDQSVTQIAYAVGFDSLSYFAKVFQERYGKLPSQYRKPDAPAM</sequence>
<dbReference type="InterPro" id="IPR011006">
    <property type="entry name" value="CheY-like_superfamily"/>
</dbReference>
<reference evidence="14" key="1">
    <citation type="journal article" date="2019" name="Int. J. Syst. Evol. Microbiol.">
        <title>The Global Catalogue of Microorganisms (GCM) 10K type strain sequencing project: providing services to taxonomists for standard genome sequencing and annotation.</title>
        <authorList>
            <consortium name="The Broad Institute Genomics Platform"/>
            <consortium name="The Broad Institute Genome Sequencing Center for Infectious Disease"/>
            <person name="Wu L."/>
            <person name="Ma J."/>
        </authorList>
    </citation>
    <scope>NUCLEOTIDE SEQUENCE [LARGE SCALE GENOMIC DNA]</scope>
    <source>
        <strain evidence="14">JCM 17927</strain>
    </source>
</reference>
<dbReference type="Proteomes" id="UP001501175">
    <property type="component" value="Unassembled WGS sequence"/>
</dbReference>
<feature type="modified residue" description="4-aspartylphosphate" evidence="7">
    <location>
        <position position="1165"/>
    </location>
</feature>
<dbReference type="SMART" id="SM00388">
    <property type="entry name" value="HisKA"/>
    <property type="match status" value="1"/>
</dbReference>
<keyword evidence="5" id="KW-0238">DNA-binding</keyword>
<dbReference type="SUPFAM" id="SSF63829">
    <property type="entry name" value="Calcium-dependent phosphotriesterase"/>
    <property type="match status" value="1"/>
</dbReference>
<dbReference type="InterPro" id="IPR003594">
    <property type="entry name" value="HATPase_dom"/>
</dbReference>
<dbReference type="InterPro" id="IPR004358">
    <property type="entry name" value="Sig_transdc_His_kin-like_C"/>
</dbReference>
<keyword evidence="6" id="KW-0804">Transcription</keyword>
<dbReference type="InterPro" id="IPR011110">
    <property type="entry name" value="Reg_prop"/>
</dbReference>
<evidence type="ECO:0000256" key="5">
    <source>
        <dbReference type="ARBA" id="ARBA00023125"/>
    </source>
</evidence>
<dbReference type="InterPro" id="IPR005467">
    <property type="entry name" value="His_kinase_dom"/>
</dbReference>
<dbReference type="SUPFAM" id="SSF101898">
    <property type="entry name" value="NHL repeat"/>
    <property type="match status" value="1"/>
</dbReference>
<dbReference type="Pfam" id="PF12833">
    <property type="entry name" value="HTH_18"/>
    <property type="match status" value="1"/>
</dbReference>
<dbReference type="InterPro" id="IPR003661">
    <property type="entry name" value="HisK_dim/P_dom"/>
</dbReference>
<dbReference type="PROSITE" id="PS00041">
    <property type="entry name" value="HTH_ARAC_FAMILY_1"/>
    <property type="match status" value="1"/>
</dbReference>
<dbReference type="SUPFAM" id="SSF55874">
    <property type="entry name" value="ATPase domain of HSP90 chaperone/DNA topoisomerase II/histidine kinase"/>
    <property type="match status" value="1"/>
</dbReference>
<feature type="chain" id="PRO_5045355511" description="histidine kinase" evidence="9">
    <location>
        <begin position="17"/>
        <end position="1371"/>
    </location>
</feature>
<feature type="domain" description="Histidine kinase" evidence="11">
    <location>
        <begin position="852"/>
        <end position="1069"/>
    </location>
</feature>
<dbReference type="SUPFAM" id="SSF46689">
    <property type="entry name" value="Homeodomain-like"/>
    <property type="match status" value="1"/>
</dbReference>
<evidence type="ECO:0000256" key="8">
    <source>
        <dbReference type="SAM" id="Phobius"/>
    </source>
</evidence>
<evidence type="ECO:0000256" key="2">
    <source>
        <dbReference type="ARBA" id="ARBA00012438"/>
    </source>
</evidence>
<dbReference type="InterPro" id="IPR036097">
    <property type="entry name" value="HisK_dim/P_sf"/>
</dbReference>
<dbReference type="InterPro" id="IPR015943">
    <property type="entry name" value="WD40/YVTN_repeat-like_dom_sf"/>
</dbReference>